<evidence type="ECO:0008006" key="5">
    <source>
        <dbReference type="Google" id="ProtNLM"/>
    </source>
</evidence>
<protein>
    <recommendedName>
        <fullName evidence="5">Thermonuclease family protein</fullName>
    </recommendedName>
</protein>
<keyword evidence="2" id="KW-1133">Transmembrane helix</keyword>
<dbReference type="InterPro" id="IPR035437">
    <property type="entry name" value="SNase_OB-fold_sf"/>
</dbReference>
<feature type="region of interest" description="Disordered" evidence="1">
    <location>
        <begin position="53"/>
        <end position="117"/>
    </location>
</feature>
<organism evidence="3 4">
    <name type="scientific">Mycoplana azooxidifex</name>
    <dbReference type="NCBI Taxonomy" id="1636188"/>
    <lineage>
        <taxon>Bacteria</taxon>
        <taxon>Pseudomonadati</taxon>
        <taxon>Pseudomonadota</taxon>
        <taxon>Alphaproteobacteria</taxon>
        <taxon>Hyphomicrobiales</taxon>
        <taxon>Rhizobiaceae</taxon>
        <taxon>Mycoplana</taxon>
    </lineage>
</organism>
<keyword evidence="4" id="KW-1185">Reference proteome</keyword>
<evidence type="ECO:0000256" key="2">
    <source>
        <dbReference type="SAM" id="Phobius"/>
    </source>
</evidence>
<proteinExistence type="predicted"/>
<keyword evidence="2" id="KW-0472">Membrane</keyword>
<evidence type="ECO:0000313" key="4">
    <source>
        <dbReference type="Proteomes" id="UP000574761"/>
    </source>
</evidence>
<evidence type="ECO:0000256" key="1">
    <source>
        <dbReference type="SAM" id="MobiDB-lite"/>
    </source>
</evidence>
<feature type="compositionally biased region" description="Pro residues" evidence="1">
    <location>
        <begin position="268"/>
        <end position="279"/>
    </location>
</feature>
<evidence type="ECO:0000313" key="3">
    <source>
        <dbReference type="EMBL" id="MBB3976200.1"/>
    </source>
</evidence>
<name>A0A7W6D8J5_9HYPH</name>
<sequence>MNTFATASANRALFGGIGCVALTALLVAIGAGQIRSREAAGGQDFTLEVPDASLFPAEGGQDDIPMPAPSGENAAPGNVTAPQTPAPEQGAVTTGSGAGGEAGPRPSPEPQVLPAQPTPRFNAETVTVAEPPVSFARPIVLAAGRFSIAGKVLELEGILPVPVTRQCQDSAGEGWPCGRMARTAFANLVRGRTIDCAVPAKQWSGTATARCTVAGKDLSQWLAENGWAETAPGSPFEEAADAARQAGLGLNSPNPRGNASRPRDRSAPVPPDQTAPQQP</sequence>
<feature type="region of interest" description="Disordered" evidence="1">
    <location>
        <begin position="230"/>
        <end position="279"/>
    </location>
</feature>
<accession>A0A7W6D8J5</accession>
<dbReference type="Proteomes" id="UP000574761">
    <property type="component" value="Unassembled WGS sequence"/>
</dbReference>
<gene>
    <name evidence="3" type="ORF">GGQ64_001389</name>
</gene>
<dbReference type="Gene3D" id="2.40.50.90">
    <property type="match status" value="1"/>
</dbReference>
<reference evidence="3 4" key="1">
    <citation type="submission" date="2020-08" db="EMBL/GenBank/DDBJ databases">
        <title>Genomic Encyclopedia of Type Strains, Phase IV (KMG-IV): sequencing the most valuable type-strain genomes for metagenomic binning, comparative biology and taxonomic classification.</title>
        <authorList>
            <person name="Goeker M."/>
        </authorList>
    </citation>
    <scope>NUCLEOTIDE SEQUENCE [LARGE SCALE GENOMIC DNA]</scope>
    <source>
        <strain evidence="3 4">DSM 100211</strain>
    </source>
</reference>
<dbReference type="AlphaFoldDB" id="A0A7W6D8J5"/>
<dbReference type="EMBL" id="JACIEE010000003">
    <property type="protein sequence ID" value="MBB3976200.1"/>
    <property type="molecule type" value="Genomic_DNA"/>
</dbReference>
<feature type="transmembrane region" description="Helical" evidence="2">
    <location>
        <begin position="12"/>
        <end position="31"/>
    </location>
</feature>
<dbReference type="SUPFAM" id="SSF50199">
    <property type="entry name" value="Staphylococcal nuclease"/>
    <property type="match status" value="1"/>
</dbReference>
<comment type="caution">
    <text evidence="3">The sequence shown here is derived from an EMBL/GenBank/DDBJ whole genome shotgun (WGS) entry which is preliminary data.</text>
</comment>
<keyword evidence="2" id="KW-0812">Transmembrane</keyword>
<dbReference type="RefSeq" id="WP_183801129.1">
    <property type="nucleotide sequence ID" value="NZ_JACIEE010000003.1"/>
</dbReference>